<proteinExistence type="predicted"/>
<accession>A0A644ZIU7</accession>
<protein>
    <submittedName>
        <fullName evidence="1">Uncharacterized protein</fullName>
    </submittedName>
</protein>
<sequence>MVTVQKLFYDGENILRCNPNITFLHNNLYFLIINNNSSFKNNHKKNARQHCLTF</sequence>
<dbReference type="EMBL" id="VSSQ01009132">
    <property type="protein sequence ID" value="MPM40800.1"/>
    <property type="molecule type" value="Genomic_DNA"/>
</dbReference>
<reference evidence="1" key="1">
    <citation type="submission" date="2019-08" db="EMBL/GenBank/DDBJ databases">
        <authorList>
            <person name="Kucharzyk K."/>
            <person name="Murdoch R.W."/>
            <person name="Higgins S."/>
            <person name="Loffler F."/>
        </authorList>
    </citation>
    <scope>NUCLEOTIDE SEQUENCE</scope>
</reference>
<comment type="caution">
    <text evidence="1">The sequence shown here is derived from an EMBL/GenBank/DDBJ whole genome shotgun (WGS) entry which is preliminary data.</text>
</comment>
<name>A0A644ZIU7_9ZZZZ</name>
<dbReference type="AlphaFoldDB" id="A0A644ZIU7"/>
<gene>
    <name evidence="1" type="ORF">SDC9_87448</name>
</gene>
<organism evidence="1">
    <name type="scientific">bioreactor metagenome</name>
    <dbReference type="NCBI Taxonomy" id="1076179"/>
    <lineage>
        <taxon>unclassified sequences</taxon>
        <taxon>metagenomes</taxon>
        <taxon>ecological metagenomes</taxon>
    </lineage>
</organism>
<evidence type="ECO:0000313" key="1">
    <source>
        <dbReference type="EMBL" id="MPM40800.1"/>
    </source>
</evidence>